<evidence type="ECO:0000259" key="9">
    <source>
        <dbReference type="PROSITE" id="PS50048"/>
    </source>
</evidence>
<evidence type="ECO:0000256" key="4">
    <source>
        <dbReference type="ARBA" id="ARBA00023125"/>
    </source>
</evidence>
<evidence type="ECO:0000256" key="7">
    <source>
        <dbReference type="SAM" id="Coils"/>
    </source>
</evidence>
<feature type="region of interest" description="Disordered" evidence="8">
    <location>
        <begin position="152"/>
        <end position="225"/>
    </location>
</feature>
<proteinExistence type="predicted"/>
<keyword evidence="4" id="KW-0238">DNA-binding</keyword>
<name>A0A0F8X824_9EURO</name>
<evidence type="ECO:0000256" key="6">
    <source>
        <dbReference type="ARBA" id="ARBA00023242"/>
    </source>
</evidence>
<dbReference type="GO" id="GO:0003677">
    <property type="term" value="F:DNA binding"/>
    <property type="evidence" value="ECO:0007669"/>
    <property type="project" value="UniProtKB-KW"/>
</dbReference>
<dbReference type="InterPro" id="IPR036864">
    <property type="entry name" value="Zn2-C6_fun-type_DNA-bd_sf"/>
</dbReference>
<protein>
    <recommendedName>
        <fullName evidence="9">Zn(2)-C6 fungal-type domain-containing protein</fullName>
    </recommendedName>
</protein>
<feature type="compositionally biased region" description="Low complexity" evidence="8">
    <location>
        <begin position="156"/>
        <end position="175"/>
    </location>
</feature>
<evidence type="ECO:0000313" key="10">
    <source>
        <dbReference type="EMBL" id="KKK19747.1"/>
    </source>
</evidence>
<dbReference type="PANTHER" id="PTHR47338">
    <property type="entry name" value="ZN(II)2CYS6 TRANSCRIPTION FACTOR (EUROFUNG)-RELATED"/>
    <property type="match status" value="1"/>
</dbReference>
<accession>A0A0F8X824</accession>
<keyword evidence="3" id="KW-0805">Transcription regulation</keyword>
<dbReference type="InterPro" id="IPR050815">
    <property type="entry name" value="TF_fung"/>
</dbReference>
<keyword evidence="11" id="KW-1185">Reference proteome</keyword>
<gene>
    <name evidence="10" type="ORF">AOCH_007178</name>
</gene>
<dbReference type="Gene3D" id="4.10.240.10">
    <property type="entry name" value="Zn(2)-C6 fungal-type DNA-binding domain"/>
    <property type="match status" value="1"/>
</dbReference>
<evidence type="ECO:0000256" key="1">
    <source>
        <dbReference type="ARBA" id="ARBA00004123"/>
    </source>
</evidence>
<dbReference type="SMART" id="SM00066">
    <property type="entry name" value="GAL4"/>
    <property type="match status" value="1"/>
</dbReference>
<feature type="coiled-coil region" evidence="7">
    <location>
        <begin position="40"/>
        <end position="74"/>
    </location>
</feature>
<dbReference type="SUPFAM" id="SSF57701">
    <property type="entry name" value="Zn2/Cys6 DNA-binding domain"/>
    <property type="match status" value="1"/>
</dbReference>
<sequence length="377" mass="41203">MTASSRHMACRTCRDRKVRCDGGQPSCETCKRHGETCVYVQSTRQSKNDLLAKIDDLQDRLARAEERLNCSSSSLICPSASHGYGIPFHLPTASLFSIEASPPPFSHLSGSQPALLSLEAPLRDESSGDMATKIPGPEDLAGVLSPFASLLGGPSTTTTTATTATTTATTTTTTTTEEEMHLQSLPSSLSSPPPLLDEQDLSAPTGRGSINNDPALPEVRPPSPRLPTLRTIRALNGDHQWQQQLQDPPQRNDECTVLRELIRFVSATSANEAYIAGITTAVAEYLVWARRMTLDINQTFQILDILVARLQETANLANTARWVEFRNLQAALGETGAWKLKLGVLEHELQAAEADISTFFSTQYDIHLELDSQRRYS</sequence>
<evidence type="ECO:0000256" key="2">
    <source>
        <dbReference type="ARBA" id="ARBA00022723"/>
    </source>
</evidence>
<evidence type="ECO:0000313" key="11">
    <source>
        <dbReference type="Proteomes" id="UP000034947"/>
    </source>
</evidence>
<evidence type="ECO:0000256" key="3">
    <source>
        <dbReference type="ARBA" id="ARBA00023015"/>
    </source>
</evidence>
<feature type="domain" description="Zn(2)-C6 fungal-type" evidence="9">
    <location>
        <begin position="9"/>
        <end position="39"/>
    </location>
</feature>
<keyword evidence="6" id="KW-0539">Nucleus</keyword>
<keyword evidence="2" id="KW-0479">Metal-binding</keyword>
<organism evidence="10 11">
    <name type="scientific">Aspergillus ochraceoroseus</name>
    <dbReference type="NCBI Taxonomy" id="138278"/>
    <lineage>
        <taxon>Eukaryota</taxon>
        <taxon>Fungi</taxon>
        <taxon>Dikarya</taxon>
        <taxon>Ascomycota</taxon>
        <taxon>Pezizomycotina</taxon>
        <taxon>Eurotiomycetes</taxon>
        <taxon>Eurotiomycetidae</taxon>
        <taxon>Eurotiales</taxon>
        <taxon>Aspergillaceae</taxon>
        <taxon>Aspergillus</taxon>
        <taxon>Aspergillus subgen. Nidulantes</taxon>
    </lineage>
</organism>
<dbReference type="EMBL" id="JYKN01001597">
    <property type="protein sequence ID" value="KKK19747.1"/>
    <property type="molecule type" value="Genomic_DNA"/>
</dbReference>
<evidence type="ECO:0000256" key="5">
    <source>
        <dbReference type="ARBA" id="ARBA00023163"/>
    </source>
</evidence>
<dbReference type="InterPro" id="IPR001138">
    <property type="entry name" value="Zn2Cys6_DnaBD"/>
</dbReference>
<dbReference type="OrthoDB" id="39175at2759"/>
<reference evidence="10 11" key="1">
    <citation type="submission" date="2015-02" db="EMBL/GenBank/DDBJ databases">
        <title>Draft Genome Sequences of Two Closely-Related Aflatoxigenic Aspergillus Species Obtained from the Cote d'Ivoire.</title>
        <authorList>
            <person name="Moore G.G."/>
            <person name="Beltz S.B."/>
            <person name="Mack B.M."/>
        </authorList>
    </citation>
    <scope>NUCLEOTIDE SEQUENCE [LARGE SCALE GENOMIC DNA]</scope>
    <source>
        <strain evidence="10 11">SRRC1432</strain>
    </source>
</reference>
<comment type="caution">
    <text evidence="10">The sequence shown here is derived from an EMBL/GenBank/DDBJ whole genome shotgun (WGS) entry which is preliminary data.</text>
</comment>
<dbReference type="PANTHER" id="PTHR47338:SF5">
    <property type="entry name" value="ZN(II)2CYS6 TRANSCRIPTION FACTOR (EUROFUNG)"/>
    <property type="match status" value="1"/>
</dbReference>
<keyword evidence="7" id="KW-0175">Coiled coil</keyword>
<dbReference type="Pfam" id="PF00172">
    <property type="entry name" value="Zn_clus"/>
    <property type="match status" value="1"/>
</dbReference>
<dbReference type="CDD" id="cd00067">
    <property type="entry name" value="GAL4"/>
    <property type="match status" value="1"/>
</dbReference>
<dbReference type="VEuPathDB" id="FungiDB:P175DRAFT_0515818"/>
<comment type="subcellular location">
    <subcellularLocation>
        <location evidence="1">Nucleus</location>
    </subcellularLocation>
</comment>
<dbReference type="PROSITE" id="PS50048">
    <property type="entry name" value="ZN2_CY6_FUNGAL_2"/>
    <property type="match status" value="1"/>
</dbReference>
<dbReference type="GO" id="GO:0008270">
    <property type="term" value="F:zinc ion binding"/>
    <property type="evidence" value="ECO:0007669"/>
    <property type="project" value="InterPro"/>
</dbReference>
<dbReference type="PROSITE" id="PS00463">
    <property type="entry name" value="ZN2_CY6_FUNGAL_1"/>
    <property type="match status" value="1"/>
</dbReference>
<dbReference type="Proteomes" id="UP000034947">
    <property type="component" value="Unassembled WGS sequence"/>
</dbReference>
<dbReference type="GO" id="GO:0000981">
    <property type="term" value="F:DNA-binding transcription factor activity, RNA polymerase II-specific"/>
    <property type="evidence" value="ECO:0007669"/>
    <property type="project" value="InterPro"/>
</dbReference>
<dbReference type="GO" id="GO:0005634">
    <property type="term" value="C:nucleus"/>
    <property type="evidence" value="ECO:0007669"/>
    <property type="project" value="UniProtKB-SubCell"/>
</dbReference>
<evidence type="ECO:0000256" key="8">
    <source>
        <dbReference type="SAM" id="MobiDB-lite"/>
    </source>
</evidence>
<dbReference type="AlphaFoldDB" id="A0A0F8X824"/>
<keyword evidence="5" id="KW-0804">Transcription</keyword>